<organism evidence="1 2">
    <name type="scientific">Coniosporium uncinatum</name>
    <dbReference type="NCBI Taxonomy" id="93489"/>
    <lineage>
        <taxon>Eukaryota</taxon>
        <taxon>Fungi</taxon>
        <taxon>Dikarya</taxon>
        <taxon>Ascomycota</taxon>
        <taxon>Pezizomycotina</taxon>
        <taxon>Dothideomycetes</taxon>
        <taxon>Dothideomycetes incertae sedis</taxon>
        <taxon>Coniosporium</taxon>
    </lineage>
</organism>
<keyword evidence="2" id="KW-1185">Reference proteome</keyword>
<reference evidence="1" key="1">
    <citation type="submission" date="2024-09" db="EMBL/GenBank/DDBJ databases">
        <title>Black Yeasts Isolated from many extreme environments.</title>
        <authorList>
            <person name="Coleine C."/>
            <person name="Stajich J.E."/>
            <person name="Selbmann L."/>
        </authorList>
    </citation>
    <scope>NUCLEOTIDE SEQUENCE</scope>
    <source>
        <strain evidence="1">CCFEE 5737</strain>
    </source>
</reference>
<evidence type="ECO:0000313" key="2">
    <source>
        <dbReference type="Proteomes" id="UP001186974"/>
    </source>
</evidence>
<sequence length="584" mass="65049">MASRAAERALRNARLSELRAQRQSGKRRLADYEVEEQDSIYDQVDEDGYKEVVRGRLNQDDFVVDDNGAGYADDGREDWDQEREVYSDDASEDDAQPRGKAAKKRKEEDLAKRSKINDGINKYFSARQVVAPAKPKLVTTAEDAAFMADLLGESELNIPNRPLSRTKPIKSESRRKTRLLSPPISENKRPAYKNEHTTRRAPSADTPPAESDNDDAGIVPPTDDDIPMSDPLPSSPVTKAVERKAQPAVKFEEEYEDDLMEVEQVKGHSAVTTNSINLSGSRPAPKIKKTDYPTPASSSPTGPTAETVDPSVWNNVTSKLNVLSSPAPETTSMGKLKAQNALEADGSLRMFWIDYTKVNGSLCLFGKVKDKSTGAFVSCFVKVDNVLRKLYFLPREYRHKHGRDTSDEVGMTDVYEEVDGLMSKLRVGMHKIKPCSRKYAFELPNVPKEADYLKLLYPYDKPALPTDLKGETFSHVFGVNTALFEQFVLWKNIKGPCWLKIEGADFNAVSNSSWCKLEAQVKTPQTITTLGDSDNLEAPPLTLMSIALRTTFNAKDNKQEILVASARIYENVSLTDTTPAEKLP</sequence>
<proteinExistence type="predicted"/>
<name>A0ACC3DMT9_9PEZI</name>
<dbReference type="EMBL" id="JAWDJW010002286">
    <property type="protein sequence ID" value="KAK3078002.1"/>
    <property type="molecule type" value="Genomic_DNA"/>
</dbReference>
<dbReference type="Proteomes" id="UP001186974">
    <property type="component" value="Unassembled WGS sequence"/>
</dbReference>
<protein>
    <submittedName>
        <fullName evidence="1">Uncharacterized protein</fullName>
    </submittedName>
</protein>
<accession>A0ACC3DMT9</accession>
<gene>
    <name evidence="1" type="ORF">LTS18_008688</name>
</gene>
<comment type="caution">
    <text evidence="1">The sequence shown here is derived from an EMBL/GenBank/DDBJ whole genome shotgun (WGS) entry which is preliminary data.</text>
</comment>
<evidence type="ECO:0000313" key="1">
    <source>
        <dbReference type="EMBL" id="KAK3078002.1"/>
    </source>
</evidence>
<feature type="non-terminal residue" evidence="1">
    <location>
        <position position="584"/>
    </location>
</feature>